<dbReference type="InterPro" id="IPR036388">
    <property type="entry name" value="WH-like_DNA-bd_sf"/>
</dbReference>
<gene>
    <name evidence="8" type="ORF">CVO77_04210</name>
</gene>
<dbReference type="PANTHER" id="PTHR43133:SF63">
    <property type="entry name" value="RNA POLYMERASE SIGMA FACTOR FECI-RELATED"/>
    <property type="match status" value="1"/>
</dbReference>
<keyword evidence="9" id="KW-1185">Reference proteome</keyword>
<dbReference type="GO" id="GO:0016987">
    <property type="term" value="F:sigma factor activity"/>
    <property type="evidence" value="ECO:0007669"/>
    <property type="project" value="UniProtKB-KW"/>
</dbReference>
<evidence type="ECO:0000256" key="5">
    <source>
        <dbReference type="SAM" id="MobiDB-lite"/>
    </source>
</evidence>
<keyword evidence="4" id="KW-0804">Transcription</keyword>
<evidence type="ECO:0000259" key="7">
    <source>
        <dbReference type="Pfam" id="PF08281"/>
    </source>
</evidence>
<keyword evidence="2" id="KW-0805">Transcription regulation</keyword>
<dbReference type="EMBL" id="PHFW01000002">
    <property type="protein sequence ID" value="PQM27776.1"/>
    <property type="molecule type" value="Genomic_DNA"/>
</dbReference>
<keyword evidence="3" id="KW-0731">Sigma factor</keyword>
<dbReference type="Pfam" id="PF04542">
    <property type="entry name" value="Sigma70_r2"/>
    <property type="match status" value="1"/>
</dbReference>
<dbReference type="Gene3D" id="1.10.1740.10">
    <property type="match status" value="1"/>
</dbReference>
<feature type="domain" description="RNA polymerase sigma-70 region 2" evidence="6">
    <location>
        <begin position="53"/>
        <end position="114"/>
    </location>
</feature>
<protein>
    <submittedName>
        <fullName evidence="8">Sigma-70 family RNA polymerase sigma factor</fullName>
    </submittedName>
</protein>
<organism evidence="8 9">
    <name type="scientific">Sphingopyxis lindanitolerans</name>
    <dbReference type="NCBI Taxonomy" id="2054227"/>
    <lineage>
        <taxon>Bacteria</taxon>
        <taxon>Pseudomonadati</taxon>
        <taxon>Pseudomonadota</taxon>
        <taxon>Alphaproteobacteria</taxon>
        <taxon>Sphingomonadales</taxon>
        <taxon>Sphingomonadaceae</taxon>
        <taxon>Sphingopyxis</taxon>
    </lineage>
</organism>
<dbReference type="Proteomes" id="UP000238954">
    <property type="component" value="Chromosome"/>
</dbReference>
<proteinExistence type="inferred from homology"/>
<evidence type="ECO:0000256" key="2">
    <source>
        <dbReference type="ARBA" id="ARBA00023015"/>
    </source>
</evidence>
<dbReference type="GO" id="GO:0006352">
    <property type="term" value="P:DNA-templated transcription initiation"/>
    <property type="evidence" value="ECO:0007669"/>
    <property type="project" value="InterPro"/>
</dbReference>
<evidence type="ECO:0000256" key="4">
    <source>
        <dbReference type="ARBA" id="ARBA00023163"/>
    </source>
</evidence>
<evidence type="ECO:0000313" key="9">
    <source>
        <dbReference type="Proteomes" id="UP000238954"/>
    </source>
</evidence>
<accession>A0A2S8B627</accession>
<dbReference type="InterPro" id="IPR039425">
    <property type="entry name" value="RNA_pol_sigma-70-like"/>
</dbReference>
<comment type="similarity">
    <text evidence="1">Belongs to the sigma-70 factor family. ECF subfamily.</text>
</comment>
<evidence type="ECO:0000313" key="8">
    <source>
        <dbReference type="EMBL" id="PQM27776.1"/>
    </source>
</evidence>
<feature type="domain" description="RNA polymerase sigma factor 70 region 4 type 2" evidence="7">
    <location>
        <begin position="147"/>
        <end position="197"/>
    </location>
</feature>
<dbReference type="InterPro" id="IPR014284">
    <property type="entry name" value="RNA_pol_sigma-70_dom"/>
</dbReference>
<sequence>MQRTGLLSQIAAVLAHICAVLTSPHFRTPSRGGGFGRAMDDLDHWFAEQILPYEGALTAYLRRVWPDASEVADLRQEVYVRVYQGAAKRRPPVARFFLFAIARNLLIDRLRKSRVVPIDLMEDLDAANVLSDDITADRIISGRQELARLEAALGDLPERCRETFVLRKIDELSQRETAEKMGVSEATVEKQMVKAMRILTDRFWNAASRSGKRPDDGKADGDEKRR</sequence>
<dbReference type="SUPFAM" id="SSF88659">
    <property type="entry name" value="Sigma3 and sigma4 domains of RNA polymerase sigma factors"/>
    <property type="match status" value="1"/>
</dbReference>
<dbReference type="InterPro" id="IPR013324">
    <property type="entry name" value="RNA_pol_sigma_r3/r4-like"/>
</dbReference>
<evidence type="ECO:0000256" key="3">
    <source>
        <dbReference type="ARBA" id="ARBA00023082"/>
    </source>
</evidence>
<dbReference type="Gene3D" id="1.10.10.10">
    <property type="entry name" value="Winged helix-like DNA-binding domain superfamily/Winged helix DNA-binding domain"/>
    <property type="match status" value="1"/>
</dbReference>
<feature type="compositionally biased region" description="Basic and acidic residues" evidence="5">
    <location>
        <begin position="212"/>
        <end position="226"/>
    </location>
</feature>
<evidence type="ECO:0000259" key="6">
    <source>
        <dbReference type="Pfam" id="PF04542"/>
    </source>
</evidence>
<dbReference type="PANTHER" id="PTHR43133">
    <property type="entry name" value="RNA POLYMERASE ECF-TYPE SIGMA FACTO"/>
    <property type="match status" value="1"/>
</dbReference>
<comment type="caution">
    <text evidence="8">The sequence shown here is derived from an EMBL/GenBank/DDBJ whole genome shotgun (WGS) entry which is preliminary data.</text>
</comment>
<dbReference type="NCBIfam" id="TIGR02937">
    <property type="entry name" value="sigma70-ECF"/>
    <property type="match status" value="1"/>
</dbReference>
<name>A0A2S8B627_9SPHN</name>
<reference evidence="9" key="1">
    <citation type="submission" date="2017-11" db="EMBL/GenBank/DDBJ databases">
        <title>The complete genome sequence of Sphingopyxis pomeranensis sp. nov. strain WS5A3p.</title>
        <authorList>
            <person name="Kaminski M.A."/>
        </authorList>
    </citation>
    <scope>NUCLEOTIDE SEQUENCE [LARGE SCALE GENOMIC DNA]</scope>
    <source>
        <strain evidence="9">WS5A3p</strain>
    </source>
</reference>
<evidence type="ECO:0000256" key="1">
    <source>
        <dbReference type="ARBA" id="ARBA00010641"/>
    </source>
</evidence>
<dbReference type="Pfam" id="PF08281">
    <property type="entry name" value="Sigma70_r4_2"/>
    <property type="match status" value="1"/>
</dbReference>
<dbReference type="SUPFAM" id="SSF88946">
    <property type="entry name" value="Sigma2 domain of RNA polymerase sigma factors"/>
    <property type="match status" value="1"/>
</dbReference>
<feature type="region of interest" description="Disordered" evidence="5">
    <location>
        <begin position="207"/>
        <end position="226"/>
    </location>
</feature>
<dbReference type="InterPro" id="IPR007627">
    <property type="entry name" value="RNA_pol_sigma70_r2"/>
</dbReference>
<dbReference type="GO" id="GO:0003677">
    <property type="term" value="F:DNA binding"/>
    <property type="evidence" value="ECO:0007669"/>
    <property type="project" value="InterPro"/>
</dbReference>
<dbReference type="CDD" id="cd06171">
    <property type="entry name" value="Sigma70_r4"/>
    <property type="match status" value="1"/>
</dbReference>
<dbReference type="InterPro" id="IPR013325">
    <property type="entry name" value="RNA_pol_sigma_r2"/>
</dbReference>
<dbReference type="InterPro" id="IPR013249">
    <property type="entry name" value="RNA_pol_sigma70_r4_t2"/>
</dbReference>
<dbReference type="AlphaFoldDB" id="A0A2S8B627"/>